<organism evidence="2 4">
    <name type="scientific">Rotaria magnacalcarata</name>
    <dbReference type="NCBI Taxonomy" id="392030"/>
    <lineage>
        <taxon>Eukaryota</taxon>
        <taxon>Metazoa</taxon>
        <taxon>Spiralia</taxon>
        <taxon>Gnathifera</taxon>
        <taxon>Rotifera</taxon>
        <taxon>Eurotatoria</taxon>
        <taxon>Bdelloidea</taxon>
        <taxon>Philodinida</taxon>
        <taxon>Philodinidae</taxon>
        <taxon>Rotaria</taxon>
    </lineage>
</organism>
<evidence type="ECO:0000313" key="3">
    <source>
        <dbReference type="EMBL" id="CAF4330428.1"/>
    </source>
</evidence>
<dbReference type="PROSITE" id="PS51996">
    <property type="entry name" value="TR_MART"/>
    <property type="match status" value="1"/>
</dbReference>
<feature type="domain" description="ADP ribosyltransferase" evidence="1">
    <location>
        <begin position="27"/>
        <end position="113"/>
    </location>
</feature>
<evidence type="ECO:0000313" key="2">
    <source>
        <dbReference type="EMBL" id="CAF1445372.1"/>
    </source>
</evidence>
<sequence length="115" mass="13111">MEDQLKVCQHSLPVRLYRGQLMTLEELQLLKKSENQFISMNSFLSTTMNPEVAIFYLGSPDSESDSQKFLFDIHADPNQTGIRSFADVSNMSEYPNEEEVLMMLGSVFRLNGVNP</sequence>
<accession>A0A815P7J1</accession>
<dbReference type="Pfam" id="PF03496">
    <property type="entry name" value="ADPrib_exo_Tox"/>
    <property type="match status" value="1"/>
</dbReference>
<proteinExistence type="predicted"/>
<dbReference type="Proteomes" id="UP000663834">
    <property type="component" value="Unassembled WGS sequence"/>
</dbReference>
<gene>
    <name evidence="3" type="ORF">GIL414_LOCUS27101</name>
    <name evidence="2" type="ORF">KQP761_LOCUS11721</name>
</gene>
<reference evidence="2" key="1">
    <citation type="submission" date="2021-02" db="EMBL/GenBank/DDBJ databases">
        <authorList>
            <person name="Nowell W R."/>
        </authorList>
    </citation>
    <scope>NUCLEOTIDE SEQUENCE</scope>
</reference>
<dbReference type="GO" id="GO:0005576">
    <property type="term" value="C:extracellular region"/>
    <property type="evidence" value="ECO:0007669"/>
    <property type="project" value="InterPro"/>
</dbReference>
<dbReference type="Proteomes" id="UP000681720">
    <property type="component" value="Unassembled WGS sequence"/>
</dbReference>
<name>A0A815P7J1_9BILA</name>
<protein>
    <recommendedName>
        <fullName evidence="1">ADP ribosyltransferase domain-containing protein</fullName>
    </recommendedName>
</protein>
<dbReference type="EMBL" id="CAJOBJ010041834">
    <property type="protein sequence ID" value="CAF4330428.1"/>
    <property type="molecule type" value="Genomic_DNA"/>
</dbReference>
<dbReference type="OrthoDB" id="10047441at2759"/>
<dbReference type="EMBL" id="CAJNOW010005265">
    <property type="protein sequence ID" value="CAF1445372.1"/>
    <property type="molecule type" value="Genomic_DNA"/>
</dbReference>
<comment type="caution">
    <text evidence="2">The sequence shown here is derived from an EMBL/GenBank/DDBJ whole genome shotgun (WGS) entry which is preliminary data.</text>
</comment>
<evidence type="ECO:0000259" key="1">
    <source>
        <dbReference type="Pfam" id="PF03496"/>
    </source>
</evidence>
<evidence type="ECO:0000313" key="4">
    <source>
        <dbReference type="Proteomes" id="UP000663834"/>
    </source>
</evidence>
<dbReference type="InterPro" id="IPR003540">
    <property type="entry name" value="ADP-ribosyltransferase"/>
</dbReference>
<dbReference type="SUPFAM" id="SSF56399">
    <property type="entry name" value="ADP-ribosylation"/>
    <property type="match status" value="1"/>
</dbReference>
<dbReference type="Gene3D" id="3.90.176.10">
    <property type="entry name" value="Toxin ADP-ribosyltransferase, Chain A, domain 1"/>
    <property type="match status" value="1"/>
</dbReference>
<dbReference type="AlphaFoldDB" id="A0A815P7J1"/>